<dbReference type="EMBL" id="OMOH01000005">
    <property type="protein sequence ID" value="SPF68511.1"/>
    <property type="molecule type" value="Genomic_DNA"/>
</dbReference>
<dbReference type="AlphaFoldDB" id="A0A375I429"/>
<feature type="transmembrane region" description="Helical" evidence="11">
    <location>
        <begin position="318"/>
        <end position="341"/>
    </location>
</feature>
<protein>
    <recommendedName>
        <fullName evidence="9">Polyprenol-phosphate-mannose--protein mannosyltransferase</fullName>
    </recommendedName>
    <alternativeName>
        <fullName evidence="10">Protein O-mannosyltransferase</fullName>
    </alternativeName>
</protein>
<evidence type="ECO:0000256" key="2">
    <source>
        <dbReference type="ARBA" id="ARBA00004922"/>
    </source>
</evidence>
<accession>A0A375I429</accession>
<proteinExistence type="inferred from homology"/>
<evidence type="ECO:0000256" key="5">
    <source>
        <dbReference type="ARBA" id="ARBA00022679"/>
    </source>
</evidence>
<evidence type="ECO:0000313" key="13">
    <source>
        <dbReference type="EMBL" id="SPF68511.1"/>
    </source>
</evidence>
<comment type="subcellular location">
    <subcellularLocation>
        <location evidence="1">Endomembrane system</location>
        <topology evidence="1">Multi-pass membrane protein</topology>
    </subcellularLocation>
</comment>
<feature type="transmembrane region" description="Helical" evidence="11">
    <location>
        <begin position="440"/>
        <end position="457"/>
    </location>
</feature>
<evidence type="ECO:0000313" key="14">
    <source>
        <dbReference type="Proteomes" id="UP000265962"/>
    </source>
</evidence>
<feature type="domain" description="ArnT-like N-terminal" evidence="12">
    <location>
        <begin position="72"/>
        <end position="228"/>
    </location>
</feature>
<keyword evidence="5 13" id="KW-0808">Transferase</keyword>
<dbReference type="GO" id="GO:0012505">
    <property type="term" value="C:endomembrane system"/>
    <property type="evidence" value="ECO:0007669"/>
    <property type="project" value="UniProtKB-SubCell"/>
</dbReference>
<feature type="transmembrane region" description="Helical" evidence="11">
    <location>
        <begin position="269"/>
        <end position="297"/>
    </location>
</feature>
<comment type="pathway">
    <text evidence="2">Protein modification; protein glycosylation.</text>
</comment>
<name>A0A375I429_9ACTN</name>
<comment type="similarity">
    <text evidence="3">Belongs to the glycosyltransferase 39 family.</text>
</comment>
<keyword evidence="7 11" id="KW-1133">Transmembrane helix</keyword>
<dbReference type="InterPro" id="IPR027005">
    <property type="entry name" value="PMT-like"/>
</dbReference>
<dbReference type="PANTHER" id="PTHR10050:SF46">
    <property type="entry name" value="PROTEIN O-MANNOSYL-TRANSFERASE 2"/>
    <property type="match status" value="1"/>
</dbReference>
<dbReference type="Pfam" id="PF02366">
    <property type="entry name" value="PMT"/>
    <property type="match status" value="1"/>
</dbReference>
<gene>
    <name evidence="13" type="ORF">PROPJV5_1491</name>
</gene>
<keyword evidence="14" id="KW-1185">Reference proteome</keyword>
<evidence type="ECO:0000256" key="10">
    <source>
        <dbReference type="ARBA" id="ARBA00093644"/>
    </source>
</evidence>
<keyword evidence="4 13" id="KW-0328">Glycosyltransferase</keyword>
<evidence type="ECO:0000256" key="8">
    <source>
        <dbReference type="ARBA" id="ARBA00023136"/>
    </source>
</evidence>
<reference evidence="14" key="1">
    <citation type="submission" date="2018-02" db="EMBL/GenBank/DDBJ databases">
        <authorList>
            <person name="Hornung B."/>
        </authorList>
    </citation>
    <scope>NUCLEOTIDE SEQUENCE [LARGE SCALE GENOMIC DNA]</scope>
</reference>
<sequence length="565" mass="62058">MGTSGDADSGFLSPMGPAFNMERVSSLPVPAMASTPRHGDGLRPVLPSTIERLDEAAVLALDEARSWLVTVVLVALGFAIRVVNIGRPAYIEFDETYYAKDAWTLLHLGYEGTWGQDANDQIAAGVVDGWSSTPSFIVHPQLGKWLIASGEQLFGMTPFGWRFASLVFGCLLIGAVVRMARRLGRSTLVGAMAGLFITVDGLSFVLSRIALLDIFEAFFTVAAVGCWLADRDWFRHRLADHLRANNLLNLGGGYGPLLLWRPWRLASGLLFGAACGCKWNAVYVLAVFGILSLVHDYRARLMAGAGRSAVRSLVRDGLAAFCYLVVGALVVYVATWTSWLLTDGGYDRQWGAQHPDDLLTRALGPALGSLVHYHYDIYAFHTGDWIAEQTHTYDAKPAGWPIMARVIGIDAVNGIQPGEDGCTAVDDTCLRVISGAGTPFLWWFACLAVIAGLFFWIGGRQWNYCVPIVAAAATWLMWFPSSDRPTFFFYAIMLIPFTATVLALVLGRILGPADAPPLRRRRGAFIATAATVLIVANFIFIYPILTDALMTRRQWLMRMWFSTWI</sequence>
<evidence type="ECO:0000256" key="1">
    <source>
        <dbReference type="ARBA" id="ARBA00004127"/>
    </source>
</evidence>
<evidence type="ECO:0000256" key="4">
    <source>
        <dbReference type="ARBA" id="ARBA00022676"/>
    </source>
</evidence>
<dbReference type="UniPathway" id="UPA00378"/>
<keyword evidence="6 11" id="KW-0812">Transmembrane</keyword>
<dbReference type="GO" id="GO:0006493">
    <property type="term" value="P:protein O-linked glycosylation"/>
    <property type="evidence" value="ECO:0007669"/>
    <property type="project" value="InterPro"/>
</dbReference>
<dbReference type="PANTHER" id="PTHR10050">
    <property type="entry name" value="DOLICHYL-PHOSPHATE-MANNOSE--PROTEIN MANNOSYLTRANSFERASE"/>
    <property type="match status" value="1"/>
</dbReference>
<evidence type="ECO:0000256" key="11">
    <source>
        <dbReference type="SAM" id="Phobius"/>
    </source>
</evidence>
<evidence type="ECO:0000259" key="12">
    <source>
        <dbReference type="Pfam" id="PF02366"/>
    </source>
</evidence>
<feature type="transmembrane region" description="Helical" evidence="11">
    <location>
        <begin position="189"/>
        <end position="211"/>
    </location>
</feature>
<feature type="transmembrane region" description="Helical" evidence="11">
    <location>
        <begin position="159"/>
        <end position="177"/>
    </location>
</feature>
<evidence type="ECO:0000256" key="3">
    <source>
        <dbReference type="ARBA" id="ARBA00007222"/>
    </source>
</evidence>
<evidence type="ECO:0000256" key="6">
    <source>
        <dbReference type="ARBA" id="ARBA00022692"/>
    </source>
</evidence>
<feature type="transmembrane region" description="Helical" evidence="11">
    <location>
        <begin position="523"/>
        <end position="545"/>
    </location>
</feature>
<dbReference type="GO" id="GO:0016020">
    <property type="term" value="C:membrane"/>
    <property type="evidence" value="ECO:0007669"/>
    <property type="project" value="InterPro"/>
</dbReference>
<evidence type="ECO:0000256" key="7">
    <source>
        <dbReference type="ARBA" id="ARBA00022989"/>
    </source>
</evidence>
<dbReference type="GO" id="GO:0000030">
    <property type="term" value="F:mannosyltransferase activity"/>
    <property type="evidence" value="ECO:0007669"/>
    <property type="project" value="InterPro"/>
</dbReference>
<dbReference type="InterPro" id="IPR003342">
    <property type="entry name" value="ArnT-like_N"/>
</dbReference>
<evidence type="ECO:0000256" key="9">
    <source>
        <dbReference type="ARBA" id="ARBA00093617"/>
    </source>
</evidence>
<organism evidence="13 14">
    <name type="scientific">Propionibacterium ruminifibrarum</name>
    <dbReference type="NCBI Taxonomy" id="1962131"/>
    <lineage>
        <taxon>Bacteria</taxon>
        <taxon>Bacillati</taxon>
        <taxon>Actinomycetota</taxon>
        <taxon>Actinomycetes</taxon>
        <taxon>Propionibacteriales</taxon>
        <taxon>Propionibacteriaceae</taxon>
        <taxon>Propionibacterium</taxon>
    </lineage>
</organism>
<dbReference type="Proteomes" id="UP000265962">
    <property type="component" value="Unassembled WGS sequence"/>
</dbReference>
<keyword evidence="8 11" id="KW-0472">Membrane</keyword>
<feature type="transmembrane region" description="Helical" evidence="11">
    <location>
        <begin position="487"/>
        <end position="511"/>
    </location>
</feature>
<feature type="transmembrane region" description="Helical" evidence="11">
    <location>
        <begin position="464"/>
        <end position="481"/>
    </location>
</feature>